<keyword evidence="3" id="KW-0812">Transmembrane</keyword>
<dbReference type="SUPFAM" id="SSF140478">
    <property type="entry name" value="LemA-like"/>
    <property type="match status" value="1"/>
</dbReference>
<dbReference type="PANTHER" id="PTHR34478">
    <property type="entry name" value="PROTEIN LEMA"/>
    <property type="match status" value="1"/>
</dbReference>
<comment type="similarity">
    <text evidence="2">Belongs to the LemA family.</text>
</comment>
<name>A4BSG7_9GAMM</name>
<gene>
    <name evidence="6" type="ORF">NB231_13571</name>
</gene>
<accession>A4BSG7</accession>
<dbReference type="HOGENOM" id="CLU_056714_2_1_6"/>
<dbReference type="PANTHER" id="PTHR34478:SF1">
    <property type="entry name" value="PROTEIN LEMA"/>
    <property type="match status" value="1"/>
</dbReference>
<keyword evidence="4" id="KW-1133">Transmembrane helix</keyword>
<dbReference type="eggNOG" id="COG1704">
    <property type="taxonomic scope" value="Bacteria"/>
</dbReference>
<evidence type="ECO:0000313" key="6">
    <source>
        <dbReference type="EMBL" id="EAR21427.1"/>
    </source>
</evidence>
<protein>
    <submittedName>
        <fullName evidence="6">LemA family protein</fullName>
    </submittedName>
</protein>
<evidence type="ECO:0000313" key="7">
    <source>
        <dbReference type="Proteomes" id="UP000003374"/>
    </source>
</evidence>
<keyword evidence="7" id="KW-1185">Reference proteome</keyword>
<evidence type="ECO:0000256" key="2">
    <source>
        <dbReference type="ARBA" id="ARBA00008854"/>
    </source>
</evidence>
<organism evidence="6 7">
    <name type="scientific">Nitrococcus mobilis Nb-231</name>
    <dbReference type="NCBI Taxonomy" id="314278"/>
    <lineage>
        <taxon>Bacteria</taxon>
        <taxon>Pseudomonadati</taxon>
        <taxon>Pseudomonadota</taxon>
        <taxon>Gammaproteobacteria</taxon>
        <taxon>Chromatiales</taxon>
        <taxon>Ectothiorhodospiraceae</taxon>
        <taxon>Nitrococcus</taxon>
    </lineage>
</organism>
<keyword evidence="5" id="KW-0472">Membrane</keyword>
<dbReference type="Gene3D" id="1.20.1440.20">
    <property type="entry name" value="LemA-like domain"/>
    <property type="match status" value="1"/>
</dbReference>
<proteinExistence type="inferred from homology"/>
<dbReference type="STRING" id="314278.NB231_13571"/>
<comment type="caution">
    <text evidence="6">The sequence shown here is derived from an EMBL/GenBank/DDBJ whole genome shotgun (WGS) entry which is preliminary data.</text>
</comment>
<evidence type="ECO:0000256" key="4">
    <source>
        <dbReference type="ARBA" id="ARBA00022989"/>
    </source>
</evidence>
<evidence type="ECO:0000256" key="3">
    <source>
        <dbReference type="ARBA" id="ARBA00022692"/>
    </source>
</evidence>
<evidence type="ECO:0000256" key="1">
    <source>
        <dbReference type="ARBA" id="ARBA00004167"/>
    </source>
</evidence>
<dbReference type="InterPro" id="IPR007156">
    <property type="entry name" value="MamQ_LemA"/>
</dbReference>
<comment type="subcellular location">
    <subcellularLocation>
        <location evidence="1">Membrane</location>
        <topology evidence="1">Single-pass membrane protein</topology>
    </subcellularLocation>
</comment>
<dbReference type="Pfam" id="PF04011">
    <property type="entry name" value="LemA"/>
    <property type="match status" value="1"/>
</dbReference>
<dbReference type="AlphaFoldDB" id="A4BSG7"/>
<sequence>MLVVLGVIAATSVGMIVLYNRLVRLRNQVKNAWRQIDVQLKRRHDLIPNLVEVVKDYMSYEQETLRQVIAARNRAVAVEGQGFEAAMAAEQGLSGALGRLFALMENYPDLKANNNVTDLMEELSSTENRIAFARQFYNDSVMTKNNAIESFPSNMIANLFNFRHGRYFEIDTAARETPRVDLR</sequence>
<dbReference type="EMBL" id="AAOF01000009">
    <property type="protein sequence ID" value="EAR21427.1"/>
    <property type="molecule type" value="Genomic_DNA"/>
</dbReference>
<reference evidence="6 7" key="1">
    <citation type="submission" date="2006-02" db="EMBL/GenBank/DDBJ databases">
        <authorList>
            <person name="Waterbury J."/>
            <person name="Ferriera S."/>
            <person name="Johnson J."/>
            <person name="Kravitz S."/>
            <person name="Halpern A."/>
            <person name="Remington K."/>
            <person name="Beeson K."/>
            <person name="Tran B."/>
            <person name="Rogers Y.-H."/>
            <person name="Friedman R."/>
            <person name="Venter J.C."/>
        </authorList>
    </citation>
    <scope>NUCLEOTIDE SEQUENCE [LARGE SCALE GENOMIC DNA]</scope>
    <source>
        <strain evidence="6 7">Nb-231</strain>
    </source>
</reference>
<dbReference type="Proteomes" id="UP000003374">
    <property type="component" value="Unassembled WGS sequence"/>
</dbReference>
<evidence type="ECO:0000256" key="5">
    <source>
        <dbReference type="ARBA" id="ARBA00023136"/>
    </source>
</evidence>
<dbReference type="GO" id="GO:0016020">
    <property type="term" value="C:membrane"/>
    <property type="evidence" value="ECO:0007669"/>
    <property type="project" value="UniProtKB-SubCell"/>
</dbReference>
<dbReference type="InterPro" id="IPR023353">
    <property type="entry name" value="LemA-like_dom_sf"/>
</dbReference>